<name>A0ABN1JJX9_9BURK</name>
<dbReference type="RefSeq" id="WP_141291884.1">
    <property type="nucleotide sequence ID" value="NZ_BAAAEW010000003.1"/>
</dbReference>
<dbReference type="EMBL" id="BAAAEW010000003">
    <property type="protein sequence ID" value="GAA0741316.1"/>
    <property type="molecule type" value="Genomic_DNA"/>
</dbReference>
<organism evidence="1 2">
    <name type="scientific">Ideonella azotifigens</name>
    <dbReference type="NCBI Taxonomy" id="513160"/>
    <lineage>
        <taxon>Bacteria</taxon>
        <taxon>Pseudomonadati</taxon>
        <taxon>Pseudomonadota</taxon>
        <taxon>Betaproteobacteria</taxon>
        <taxon>Burkholderiales</taxon>
        <taxon>Sphaerotilaceae</taxon>
        <taxon>Ideonella</taxon>
    </lineage>
</organism>
<evidence type="ECO:0000313" key="2">
    <source>
        <dbReference type="Proteomes" id="UP001500279"/>
    </source>
</evidence>
<keyword evidence="2" id="KW-1185">Reference proteome</keyword>
<proteinExistence type="predicted"/>
<evidence type="ECO:0000313" key="1">
    <source>
        <dbReference type="EMBL" id="GAA0741316.1"/>
    </source>
</evidence>
<comment type="caution">
    <text evidence="1">The sequence shown here is derived from an EMBL/GenBank/DDBJ whole genome shotgun (WGS) entry which is preliminary data.</text>
</comment>
<accession>A0ABN1JJX9</accession>
<gene>
    <name evidence="1" type="ORF">GCM10009107_03770</name>
</gene>
<reference evidence="1 2" key="1">
    <citation type="journal article" date="2019" name="Int. J. Syst. Evol. Microbiol.">
        <title>The Global Catalogue of Microorganisms (GCM) 10K type strain sequencing project: providing services to taxonomists for standard genome sequencing and annotation.</title>
        <authorList>
            <consortium name="The Broad Institute Genomics Platform"/>
            <consortium name="The Broad Institute Genome Sequencing Center for Infectious Disease"/>
            <person name="Wu L."/>
            <person name="Ma J."/>
        </authorList>
    </citation>
    <scope>NUCLEOTIDE SEQUENCE [LARGE SCALE GENOMIC DNA]</scope>
    <source>
        <strain evidence="1 2">JCM 15503</strain>
    </source>
</reference>
<protein>
    <submittedName>
        <fullName evidence="1">Uncharacterized protein</fullName>
    </submittedName>
</protein>
<sequence>MSNLLAERPVTRAAVPDAMQGRTLKLRWLEGPIRGESQEIRFHEDGTFGLSGHPASLRMPYSCFELAEEVQLVSLPSPAGYTLTMALNFNDRSTMGVATRADGWEPVRGHIELLN</sequence>
<dbReference type="Proteomes" id="UP001500279">
    <property type="component" value="Unassembled WGS sequence"/>
</dbReference>